<keyword evidence="8 14" id="KW-0406">Ion transport</keyword>
<keyword evidence="6 14" id="KW-0375">Hydrogen ion transport</keyword>
<reference evidence="16" key="1">
    <citation type="journal article" date="2007" name="Mol. Phylogenet. Evol.">
        <title>Phylogenetic position of tetraodontiform fishes within the higher teleosts: Bayesian inferences based on 44 whole mitochondrial genome sequences.</title>
        <authorList>
            <person name="Yamanoue Y."/>
            <person name="Miya M."/>
            <person name="Matsuura K."/>
            <person name="Yagishita N."/>
            <person name="Mabuchi K."/>
            <person name="Sakai H."/>
            <person name="Katoh M."/>
            <person name="Nishida M."/>
        </authorList>
    </citation>
    <scope>NUCLEOTIDE SEQUENCE</scope>
</reference>
<feature type="transmembrane region" description="Helical" evidence="15">
    <location>
        <begin position="6"/>
        <end position="24"/>
    </location>
</feature>
<evidence type="ECO:0000256" key="13">
    <source>
        <dbReference type="ARBA" id="ARBA00064647"/>
    </source>
</evidence>
<dbReference type="GO" id="GO:0045259">
    <property type="term" value="C:proton-transporting ATP synthase complex"/>
    <property type="evidence" value="ECO:0007669"/>
    <property type="project" value="UniProtKB-KW"/>
</dbReference>
<dbReference type="AlphaFoldDB" id="A8E205"/>
<organism evidence="16">
    <name type="scientific">Heniochus diphreutes</name>
    <name type="common">false moorish idol</name>
    <dbReference type="NCBI Taxonomy" id="215362"/>
    <lineage>
        <taxon>Eukaryota</taxon>
        <taxon>Metazoa</taxon>
        <taxon>Chordata</taxon>
        <taxon>Craniata</taxon>
        <taxon>Vertebrata</taxon>
        <taxon>Euteleostomi</taxon>
        <taxon>Actinopterygii</taxon>
        <taxon>Neopterygii</taxon>
        <taxon>Teleostei</taxon>
        <taxon>Neoteleostei</taxon>
        <taxon>Acanthomorphata</taxon>
        <taxon>Eupercaria</taxon>
        <taxon>Chaetodontiformes</taxon>
        <taxon>Chaetodontidae</taxon>
        <taxon>Heniochus</taxon>
    </lineage>
</organism>
<evidence type="ECO:0000256" key="1">
    <source>
        <dbReference type="ARBA" id="ARBA00004304"/>
    </source>
</evidence>
<evidence type="ECO:0000256" key="10">
    <source>
        <dbReference type="ARBA" id="ARBA00023136"/>
    </source>
</evidence>
<comment type="subunit">
    <text evidence="13">Component of the ATP synthase complex composed at least of ATP5F1A/subunit alpha, ATP5F1B/subunit beta, ATP5MC1/subunit c (homooctomer), MT-ATP6/subunit a, MT-ATP8/subunit 8, ATP5ME/subunit e, ATP5MF/subunit f, ATP5MG/subunit g, ATP5MK/subunit k, ATP5MJ/subunit j, ATP5F1C/subunit gamma, ATP5F1D/subunit delta, ATP5F1E/subunit epsilon, ATP5PF/subunit F6, ATP5PB/subunit b, ATP5PD/subunit d, ATP5PO/subunit OSCP. ATP synthase complex consists of a soluble F(1) head domain (subunits alpha(3) and beta(3)) - the catalytic core - and a membrane F(0) domain - the membrane proton channel (subunits c, a, 8, e, f, g, k and j). These two domains are linked by a central stalk (subunits gamma, delta, and epsilon) rotating inside the F1 region and a stationary peripheral stalk (subunits F6, b, d, and OSCP).</text>
</comment>
<dbReference type="PANTHER" id="PTHR39937">
    <property type="entry name" value="ATP SYNTHASE PROTEIN 8"/>
    <property type="match status" value="1"/>
</dbReference>
<keyword evidence="5 14" id="KW-0812">Transmembrane</keyword>
<comment type="subcellular location">
    <subcellularLocation>
        <location evidence="1 14">Mitochondrion membrane</location>
        <topology evidence="1 14">Single-pass membrane protein</topology>
    </subcellularLocation>
</comment>
<dbReference type="InterPro" id="IPR001421">
    <property type="entry name" value="ATP8_metazoa"/>
</dbReference>
<evidence type="ECO:0000256" key="14">
    <source>
        <dbReference type="RuleBase" id="RU003661"/>
    </source>
</evidence>
<evidence type="ECO:0000256" key="12">
    <source>
        <dbReference type="ARBA" id="ARBA00053067"/>
    </source>
</evidence>
<proteinExistence type="inferred from homology"/>
<evidence type="ECO:0000256" key="15">
    <source>
        <dbReference type="SAM" id="Phobius"/>
    </source>
</evidence>
<keyword evidence="7 15" id="KW-1133">Transmembrane helix</keyword>
<evidence type="ECO:0000256" key="9">
    <source>
        <dbReference type="ARBA" id="ARBA00023128"/>
    </source>
</evidence>
<evidence type="ECO:0000313" key="16">
    <source>
        <dbReference type="EMBL" id="BAF80393.1"/>
    </source>
</evidence>
<keyword evidence="9 14" id="KW-0496">Mitochondrion</keyword>
<comment type="similarity">
    <text evidence="2 14">Belongs to the ATPase protein 8 family.</text>
</comment>
<protein>
    <recommendedName>
        <fullName evidence="14">ATP synthase complex subunit 8</fullName>
    </recommendedName>
</protein>
<sequence>MPQLDPTPWFTTFFLSWLIFLTVIPPKIMAHVYPNGLNPLGTKKPQTKTWTWPWY</sequence>
<dbReference type="Pfam" id="PF00895">
    <property type="entry name" value="ATP-synt_8"/>
    <property type="match status" value="1"/>
</dbReference>
<accession>A8E205</accession>
<name>A8E205_9TELE</name>
<evidence type="ECO:0000256" key="2">
    <source>
        <dbReference type="ARBA" id="ARBA00008892"/>
    </source>
</evidence>
<dbReference type="GO" id="GO:0015078">
    <property type="term" value="F:proton transmembrane transporter activity"/>
    <property type="evidence" value="ECO:0007669"/>
    <property type="project" value="InterPro"/>
</dbReference>
<dbReference type="GO" id="GO:0015986">
    <property type="term" value="P:proton motive force-driven ATP synthesis"/>
    <property type="evidence" value="ECO:0007669"/>
    <property type="project" value="InterPro"/>
</dbReference>
<dbReference type="PANTHER" id="PTHR39937:SF1">
    <property type="entry name" value="ATP SYNTHASE PROTEIN 8"/>
    <property type="match status" value="1"/>
</dbReference>
<keyword evidence="3 14" id="KW-0813">Transport</keyword>
<evidence type="ECO:0000256" key="5">
    <source>
        <dbReference type="ARBA" id="ARBA00022692"/>
    </source>
</evidence>
<keyword evidence="11" id="KW-0066">ATP synthesis</keyword>
<evidence type="ECO:0000256" key="7">
    <source>
        <dbReference type="ARBA" id="ARBA00022989"/>
    </source>
</evidence>
<dbReference type="InterPro" id="IPR050635">
    <property type="entry name" value="ATPase_protein_8"/>
</dbReference>
<evidence type="ECO:0000256" key="11">
    <source>
        <dbReference type="ARBA" id="ARBA00023310"/>
    </source>
</evidence>
<dbReference type="EMBL" id="AP006005">
    <property type="protein sequence ID" value="BAF80393.1"/>
    <property type="molecule type" value="Genomic_DNA"/>
</dbReference>
<gene>
    <name evidence="16" type="primary">ATPase 8</name>
</gene>
<evidence type="ECO:0000256" key="8">
    <source>
        <dbReference type="ARBA" id="ARBA00023065"/>
    </source>
</evidence>
<evidence type="ECO:0000256" key="6">
    <source>
        <dbReference type="ARBA" id="ARBA00022781"/>
    </source>
</evidence>
<geneLocation type="mitochondrion" evidence="16"/>
<evidence type="ECO:0000256" key="3">
    <source>
        <dbReference type="ARBA" id="ARBA00022448"/>
    </source>
</evidence>
<keyword evidence="4 14" id="KW-0138">CF(0)</keyword>
<comment type="function">
    <text evidence="12">Subunit 8, of the mitochondrial membrane ATP synthase complex (F(1)F(0) ATP synthase or Complex V) that produces ATP from ADP in the presence of a proton gradient across the membrane which is generated by electron transport complexes of the respiratory chain. ATP synthase complex consist of a soluble F(1) head domain - the catalytic core - and a membrane F(1) domain - the membrane proton channel. These two domains are linked by a central stalk rotating inside the F(1) region and a stationary peripheral stalk. During catalysis, ATP synthesis in the catalytic domain of F(1) is coupled via a rotary mechanism of the central stalk subunits to proton translocation. In vivo, can only synthesize ATP although its ATP hydrolase activity can be activated artificially in vitro. Part of the complex F(0) domain.</text>
</comment>
<dbReference type="GO" id="GO:0031966">
    <property type="term" value="C:mitochondrial membrane"/>
    <property type="evidence" value="ECO:0007669"/>
    <property type="project" value="UniProtKB-SubCell"/>
</dbReference>
<keyword evidence="10 15" id="KW-0472">Membrane</keyword>
<evidence type="ECO:0000256" key="4">
    <source>
        <dbReference type="ARBA" id="ARBA00022547"/>
    </source>
</evidence>